<dbReference type="Proteomes" id="UP000002588">
    <property type="component" value="Chromosome"/>
</dbReference>
<keyword evidence="2" id="KW-1185">Reference proteome</keyword>
<dbReference type="HOGENOM" id="CLU_038130_0_0_4"/>
<gene>
    <name evidence="1" type="ordered locus">azo2169</name>
</gene>
<sequence length="392" mass="43178">MNSMKRTRLKRRGGLGRAAENLAWLATGLSQSGSRAEDQFWERELTGLIDVQLQQHDEEVLNAALDHLFSGDTGGYDELADFIESRAESASRLSDKHDVLLIAAPILAWSRYRIPTVALPAAVLANLRVHLQAHVLAGNARLALADFLFSPDQLPQGYCATAEFAAQLGAAALENHDLHIETEGMPETAQFLSDTRYLLAAVAVPRGEPIFRWQERDSSRDQALTQWRLQGGACLAPLLPGCAVDVVLPEAYFAASRAADTASRPYSVRASVAFLGTALDTPATNLRAVIAPFWESQLEEYRIGFTLREREDVIHGVVWPLLGAEDDQTDVISQIDAVLRECGVTDIRVLDHRFPLEYCDDCGAPLYPAPDGEVAHAEMPEEHAEQMPRHLH</sequence>
<dbReference type="Pfam" id="PF11062">
    <property type="entry name" value="DUF2863"/>
    <property type="match status" value="1"/>
</dbReference>
<accession>A1K7I1</accession>
<evidence type="ECO:0000313" key="1">
    <source>
        <dbReference type="EMBL" id="CAL94786.1"/>
    </source>
</evidence>
<dbReference type="eggNOG" id="ENOG502Z8BP">
    <property type="taxonomic scope" value="Bacteria"/>
</dbReference>
<organism evidence="1 2">
    <name type="scientific">Azoarcus sp. (strain BH72)</name>
    <dbReference type="NCBI Taxonomy" id="418699"/>
    <lineage>
        <taxon>Bacteria</taxon>
        <taxon>Pseudomonadati</taxon>
        <taxon>Pseudomonadota</taxon>
        <taxon>Betaproteobacteria</taxon>
        <taxon>Rhodocyclales</taxon>
        <taxon>Zoogloeaceae</taxon>
        <taxon>Azoarcus</taxon>
    </lineage>
</organism>
<dbReference type="InterPro" id="IPR021292">
    <property type="entry name" value="DUF2863"/>
</dbReference>
<evidence type="ECO:0000313" key="2">
    <source>
        <dbReference type="Proteomes" id="UP000002588"/>
    </source>
</evidence>
<dbReference type="EMBL" id="AM406670">
    <property type="protein sequence ID" value="CAL94786.1"/>
    <property type="molecule type" value="Genomic_DNA"/>
</dbReference>
<proteinExistence type="predicted"/>
<dbReference type="AlphaFoldDB" id="A1K7I1"/>
<protein>
    <submittedName>
        <fullName evidence="1">Conserved hypothetical secreted protein</fullName>
    </submittedName>
</protein>
<name>A1K7I1_AZOSB</name>
<dbReference type="KEGG" id="azo:azo2169"/>
<dbReference type="STRING" id="62928.azo2169"/>
<reference evidence="1 2" key="1">
    <citation type="journal article" date="2006" name="Nat. Biotechnol.">
        <title>Complete genome of the mutualistic, N2-fixing grass endophyte Azoarcus sp. strain BH72.</title>
        <authorList>
            <person name="Krause A."/>
            <person name="Ramakumar A."/>
            <person name="Bartels D."/>
            <person name="Battistoni F."/>
            <person name="Bekel T."/>
            <person name="Boch J."/>
            <person name="Boehm M."/>
            <person name="Friedrich F."/>
            <person name="Hurek T."/>
            <person name="Krause L."/>
            <person name="Linke B."/>
            <person name="McHardy A.C."/>
            <person name="Sarkar A."/>
            <person name="Schneiker S."/>
            <person name="Syed A.A."/>
            <person name="Thauer R."/>
            <person name="Vorhoelter F.-J."/>
            <person name="Weidner S."/>
            <person name="Puehler A."/>
            <person name="Reinhold-Hurek B."/>
            <person name="Kaiser O."/>
            <person name="Goesmann A."/>
        </authorList>
    </citation>
    <scope>NUCLEOTIDE SEQUENCE [LARGE SCALE GENOMIC DNA]</scope>
    <source>
        <strain evidence="1 2">BH72</strain>
    </source>
</reference>